<dbReference type="PANTHER" id="PTHR45024:SF2">
    <property type="entry name" value="SCP2 DOMAIN-CONTAINING PROTEIN"/>
    <property type="match status" value="1"/>
</dbReference>
<accession>A0A383DZV4</accession>
<dbReference type="PRINTS" id="PR00080">
    <property type="entry name" value="SDRFAMILY"/>
</dbReference>
<protein>
    <submittedName>
        <fullName evidence="3">Uncharacterized protein</fullName>
    </submittedName>
</protein>
<proteinExistence type="inferred from homology"/>
<comment type="similarity">
    <text evidence="1">Belongs to the short-chain dehydrogenases/reductases (SDR) family.</text>
</comment>
<evidence type="ECO:0000256" key="1">
    <source>
        <dbReference type="ARBA" id="ARBA00006484"/>
    </source>
</evidence>
<dbReference type="InterPro" id="IPR020904">
    <property type="entry name" value="Sc_DH/Rdtase_CS"/>
</dbReference>
<name>A0A383DZV4_9ZZZZ</name>
<dbReference type="Pfam" id="PF13561">
    <property type="entry name" value="adh_short_C2"/>
    <property type="match status" value="1"/>
</dbReference>
<dbReference type="GO" id="GO:0016491">
    <property type="term" value="F:oxidoreductase activity"/>
    <property type="evidence" value="ECO:0007669"/>
    <property type="project" value="UniProtKB-KW"/>
</dbReference>
<evidence type="ECO:0000313" key="3">
    <source>
        <dbReference type="EMBL" id="SVE49864.1"/>
    </source>
</evidence>
<dbReference type="PANTHER" id="PTHR45024">
    <property type="entry name" value="DEHYDROGENASES, SHORT CHAIN"/>
    <property type="match status" value="1"/>
</dbReference>
<dbReference type="InterPro" id="IPR051687">
    <property type="entry name" value="Peroxisomal_Beta-Oxidation"/>
</dbReference>
<organism evidence="3">
    <name type="scientific">marine metagenome</name>
    <dbReference type="NCBI Taxonomy" id="408172"/>
    <lineage>
        <taxon>unclassified sequences</taxon>
        <taxon>metagenomes</taxon>
        <taxon>ecological metagenomes</taxon>
    </lineage>
</organism>
<keyword evidence="2" id="KW-0560">Oxidoreductase</keyword>
<sequence length="233" mass="25248">CGARALPYSKNIASPKAAAEMVKLAMDHFAGIDIVINCAAILRDGLVFKGSPLDWDTVVKNNLSSAYYLTNAATPVMRDQFKNARGDGNNYTWGRIINIGSTAGLYGNFGQANYGSAKAGLFGLTRITAMEMVRSQVTANYVAPFAHSRVTDMIQPANQEQAQYKDRAMRVAPYHVANLVTYLCSDQANDVTGQVFGVRGREVFIFSQPRPVATVASIDANWTPEKLGEAVNA</sequence>
<dbReference type="Gene3D" id="3.40.50.720">
    <property type="entry name" value="NAD(P)-binding Rossmann-like Domain"/>
    <property type="match status" value="1"/>
</dbReference>
<dbReference type="InterPro" id="IPR036291">
    <property type="entry name" value="NAD(P)-bd_dom_sf"/>
</dbReference>
<dbReference type="AlphaFoldDB" id="A0A383DZV4"/>
<reference evidence="3" key="1">
    <citation type="submission" date="2018-05" db="EMBL/GenBank/DDBJ databases">
        <authorList>
            <person name="Lanie J.A."/>
            <person name="Ng W.-L."/>
            <person name="Kazmierczak K.M."/>
            <person name="Andrzejewski T.M."/>
            <person name="Davidsen T.M."/>
            <person name="Wayne K.J."/>
            <person name="Tettelin H."/>
            <person name="Glass J.I."/>
            <person name="Rusch D."/>
            <person name="Podicherti R."/>
            <person name="Tsui H.-C.T."/>
            <person name="Winkler M.E."/>
        </authorList>
    </citation>
    <scope>NUCLEOTIDE SEQUENCE</scope>
</reference>
<dbReference type="EMBL" id="UINC01221500">
    <property type="protein sequence ID" value="SVE49864.1"/>
    <property type="molecule type" value="Genomic_DNA"/>
</dbReference>
<dbReference type="PROSITE" id="PS00061">
    <property type="entry name" value="ADH_SHORT"/>
    <property type="match status" value="1"/>
</dbReference>
<feature type="non-terminal residue" evidence="3">
    <location>
        <position position="1"/>
    </location>
</feature>
<feature type="non-terminal residue" evidence="3">
    <location>
        <position position="233"/>
    </location>
</feature>
<gene>
    <name evidence="3" type="ORF">METZ01_LOCUS502718</name>
</gene>
<dbReference type="InterPro" id="IPR002347">
    <property type="entry name" value="SDR_fam"/>
</dbReference>
<dbReference type="SUPFAM" id="SSF51735">
    <property type="entry name" value="NAD(P)-binding Rossmann-fold domains"/>
    <property type="match status" value="1"/>
</dbReference>
<evidence type="ECO:0000256" key="2">
    <source>
        <dbReference type="ARBA" id="ARBA00023002"/>
    </source>
</evidence>
<dbReference type="PRINTS" id="PR00081">
    <property type="entry name" value="GDHRDH"/>
</dbReference>